<evidence type="ECO:0000313" key="3">
    <source>
        <dbReference type="EMBL" id="CAL4764012.1"/>
    </source>
</evidence>
<gene>
    <name evidence="2" type="ORF">C1SCF055_LOCUS4896</name>
</gene>
<reference evidence="3 4" key="2">
    <citation type="submission" date="2024-05" db="EMBL/GenBank/DDBJ databases">
        <authorList>
            <person name="Chen Y."/>
            <person name="Shah S."/>
            <person name="Dougan E. K."/>
            <person name="Thang M."/>
            <person name="Chan C."/>
        </authorList>
    </citation>
    <scope>NUCLEOTIDE SEQUENCE [LARGE SCALE GENOMIC DNA]</scope>
</reference>
<organism evidence="2">
    <name type="scientific">Cladocopium goreaui</name>
    <dbReference type="NCBI Taxonomy" id="2562237"/>
    <lineage>
        <taxon>Eukaryota</taxon>
        <taxon>Sar</taxon>
        <taxon>Alveolata</taxon>
        <taxon>Dinophyceae</taxon>
        <taxon>Suessiales</taxon>
        <taxon>Symbiodiniaceae</taxon>
        <taxon>Cladocopium</taxon>
    </lineage>
</organism>
<dbReference type="EMBL" id="CAMXCT020000290">
    <property type="protein sequence ID" value="CAL1130075.1"/>
    <property type="molecule type" value="Genomic_DNA"/>
</dbReference>
<comment type="caution">
    <text evidence="2">The sequence shown here is derived from an EMBL/GenBank/DDBJ whole genome shotgun (WGS) entry which is preliminary data.</text>
</comment>
<dbReference type="AlphaFoldDB" id="A0A9P1FJD1"/>
<dbReference type="Proteomes" id="UP001152797">
    <property type="component" value="Unassembled WGS sequence"/>
</dbReference>
<dbReference type="GO" id="GO:0003964">
    <property type="term" value="F:RNA-directed DNA polymerase activity"/>
    <property type="evidence" value="ECO:0007669"/>
    <property type="project" value="UniProtKB-KW"/>
</dbReference>
<evidence type="ECO:0000256" key="1">
    <source>
        <dbReference type="SAM" id="SignalP"/>
    </source>
</evidence>
<reference evidence="2" key="1">
    <citation type="submission" date="2022-10" db="EMBL/GenBank/DDBJ databases">
        <authorList>
            <person name="Chen Y."/>
            <person name="Dougan E. K."/>
            <person name="Chan C."/>
            <person name="Rhodes N."/>
            <person name="Thang M."/>
        </authorList>
    </citation>
    <scope>NUCLEOTIDE SEQUENCE</scope>
</reference>
<keyword evidence="3" id="KW-0548">Nucleotidyltransferase</keyword>
<dbReference type="EMBL" id="CAMXCT010000290">
    <property type="protein sequence ID" value="CAI3976700.1"/>
    <property type="molecule type" value="Genomic_DNA"/>
</dbReference>
<feature type="signal peptide" evidence="1">
    <location>
        <begin position="1"/>
        <end position="15"/>
    </location>
</feature>
<protein>
    <submittedName>
        <fullName evidence="3">LINE-1 reverse transcriptase-like</fullName>
    </submittedName>
</protein>
<accession>A0A9P1FJD1</accession>
<keyword evidence="1" id="KW-0732">Signal</keyword>
<name>A0A9P1FJD1_9DINO</name>
<proteinExistence type="predicted"/>
<keyword evidence="3" id="KW-0808">Transferase</keyword>
<evidence type="ECO:0000313" key="2">
    <source>
        <dbReference type="EMBL" id="CAI3976700.1"/>
    </source>
</evidence>
<keyword evidence="3" id="KW-0695">RNA-directed DNA polymerase</keyword>
<dbReference type="EMBL" id="CAMXCT030000290">
    <property type="protein sequence ID" value="CAL4764012.1"/>
    <property type="molecule type" value="Genomic_DNA"/>
</dbReference>
<feature type="chain" id="PRO_5043271920" evidence="1">
    <location>
        <begin position="16"/>
        <end position="241"/>
    </location>
</feature>
<evidence type="ECO:0000313" key="4">
    <source>
        <dbReference type="Proteomes" id="UP001152797"/>
    </source>
</evidence>
<dbReference type="OrthoDB" id="406636at2759"/>
<keyword evidence="4" id="KW-1185">Reference proteome</keyword>
<sequence>MLALELLAVLQLCRSNDCDGNCAGTAFLQQHHQLMLQRSLNVSQNVSQASGLLDRILFLTEPWDEAQCARAPWMCAAPFDCLNTTGQVETLQELKQHLAKPSGVNLQSWCHANPTQWQPGFECIIKQDLQGYAALMRQSSIEYHYEIYDASYCFMSGHCENDQVTLNTTVQEAEQLCDERFPEPQGWRSVGLQFPMPSPPFWTMADVKQIELLACATEPWRPWRRGYALVMMLDIHRGERR</sequence>